<evidence type="ECO:0000256" key="10">
    <source>
        <dbReference type="ARBA" id="ARBA00023159"/>
    </source>
</evidence>
<dbReference type="RefSeq" id="WP_008984516.1">
    <property type="nucleotide sequence ID" value="NZ_AKKU01000015.1"/>
</dbReference>
<gene>
    <name evidence="17" type="ORF">AGRI_08280</name>
</gene>
<evidence type="ECO:0000256" key="5">
    <source>
        <dbReference type="ARBA" id="ARBA00022553"/>
    </source>
</evidence>
<evidence type="ECO:0000256" key="8">
    <source>
        <dbReference type="ARBA" id="ARBA00023015"/>
    </source>
</evidence>
<keyword evidence="5 13" id="KW-0597">Phosphoprotein</keyword>
<evidence type="ECO:0000256" key="2">
    <source>
        <dbReference type="ARBA" id="ARBA00013332"/>
    </source>
</evidence>
<evidence type="ECO:0000256" key="11">
    <source>
        <dbReference type="ARBA" id="ARBA00023163"/>
    </source>
</evidence>
<dbReference type="Proteomes" id="UP000035062">
    <property type="component" value="Unassembled WGS sequence"/>
</dbReference>
<dbReference type="SMART" id="SM00448">
    <property type="entry name" value="REC"/>
    <property type="match status" value="1"/>
</dbReference>
<comment type="function">
    <text evidence="12">This protein is a positive regulator for the phosphate regulon. Transcription of this operon is positively regulated by PhoB and PhoR when phosphate is limited.</text>
</comment>
<dbReference type="eggNOG" id="COG0745">
    <property type="taxonomic scope" value="Bacteria"/>
</dbReference>
<dbReference type="InterPro" id="IPR011006">
    <property type="entry name" value="CheY-like_superfamily"/>
</dbReference>
<sequence>MSSRRILVVEDEAPIRDMLCFVLEQNGYQAATAADYNSALNMLAEPYPDLVLLDWMLPGGSGIQIAKKMKQHEITRNIPIIMITARGEEEDKVRGLEVGADDYVTKPFSPKELMARIKAVIRRVAPTSLDDVIEVQGLKLDPVSHRVSAEEQPLDMGPTEFRLLHFFMTHPERVYSREQLLDHVWGTNVYVEDRTVDVHIRRLRKAISPTGHDRLVQTVRGSGYRFSAK</sequence>
<feature type="domain" description="Response regulatory" evidence="15">
    <location>
        <begin position="5"/>
        <end position="121"/>
    </location>
</feature>
<dbReference type="AlphaFoldDB" id="I8U9Z0"/>
<dbReference type="GO" id="GO:0032993">
    <property type="term" value="C:protein-DNA complex"/>
    <property type="evidence" value="ECO:0007669"/>
    <property type="project" value="TreeGrafter"/>
</dbReference>
<dbReference type="SUPFAM" id="SSF52172">
    <property type="entry name" value="CheY-like"/>
    <property type="match status" value="1"/>
</dbReference>
<comment type="subcellular location">
    <subcellularLocation>
        <location evidence="1">Cytoplasm</location>
    </subcellularLocation>
</comment>
<dbReference type="FunFam" id="3.40.50.2300:FF:000001">
    <property type="entry name" value="DNA-binding response regulator PhoB"/>
    <property type="match status" value="1"/>
</dbReference>
<reference evidence="17 18" key="1">
    <citation type="journal article" date="2012" name="J. Bacteriol.">
        <title>Genome Sequence of Pectin-Degrading Alishewanella agri, Isolated from Landfill Soil.</title>
        <authorList>
            <person name="Kim J."/>
            <person name="Jung J."/>
            <person name="Sung J.S."/>
            <person name="Chun J."/>
            <person name="Park W."/>
        </authorList>
    </citation>
    <scope>NUCLEOTIDE SEQUENCE [LARGE SCALE GENOMIC DNA]</scope>
    <source>
        <strain evidence="17 18">BL06</strain>
    </source>
</reference>
<dbReference type="Pfam" id="PF00072">
    <property type="entry name" value="Response_reg"/>
    <property type="match status" value="1"/>
</dbReference>
<name>I8U9Z0_9ALTE</name>
<dbReference type="GO" id="GO:0000156">
    <property type="term" value="F:phosphorelay response regulator activity"/>
    <property type="evidence" value="ECO:0007669"/>
    <property type="project" value="InterPro"/>
</dbReference>
<keyword evidence="18" id="KW-1185">Reference proteome</keyword>
<evidence type="ECO:0000256" key="14">
    <source>
        <dbReference type="PROSITE-ProRule" id="PRU01091"/>
    </source>
</evidence>
<dbReference type="CDD" id="cd17618">
    <property type="entry name" value="REC_OmpR_PhoB"/>
    <property type="match status" value="1"/>
</dbReference>
<keyword evidence="6" id="KW-0592">Phosphate transport</keyword>
<keyword evidence="9 14" id="KW-0238">DNA-binding</keyword>
<dbReference type="SMART" id="SM00862">
    <property type="entry name" value="Trans_reg_C"/>
    <property type="match status" value="1"/>
</dbReference>
<evidence type="ECO:0000256" key="9">
    <source>
        <dbReference type="ARBA" id="ARBA00023125"/>
    </source>
</evidence>
<dbReference type="PROSITE" id="PS51755">
    <property type="entry name" value="OMPR_PHOB"/>
    <property type="match status" value="1"/>
</dbReference>
<dbReference type="CDD" id="cd00383">
    <property type="entry name" value="trans_reg_C"/>
    <property type="match status" value="1"/>
</dbReference>
<evidence type="ECO:0000256" key="13">
    <source>
        <dbReference type="PROSITE-ProRule" id="PRU00169"/>
    </source>
</evidence>
<evidence type="ECO:0000256" key="4">
    <source>
        <dbReference type="ARBA" id="ARBA00022490"/>
    </source>
</evidence>
<evidence type="ECO:0000313" key="17">
    <source>
        <dbReference type="EMBL" id="EIW88768.1"/>
    </source>
</evidence>
<evidence type="ECO:0000256" key="7">
    <source>
        <dbReference type="ARBA" id="ARBA00023012"/>
    </source>
</evidence>
<dbReference type="PROSITE" id="PS50110">
    <property type="entry name" value="RESPONSE_REGULATORY"/>
    <property type="match status" value="1"/>
</dbReference>
<dbReference type="Gene3D" id="1.10.10.10">
    <property type="entry name" value="Winged helix-like DNA-binding domain superfamily/Winged helix DNA-binding domain"/>
    <property type="match status" value="1"/>
</dbReference>
<dbReference type="STRING" id="1195246.AGRI_08280"/>
<proteinExistence type="predicted"/>
<keyword evidence="7" id="KW-0902">Two-component regulatory system</keyword>
<dbReference type="InterPro" id="IPR016032">
    <property type="entry name" value="Sig_transdc_resp-reg_C-effctor"/>
</dbReference>
<dbReference type="InterPro" id="IPR001789">
    <property type="entry name" value="Sig_transdc_resp-reg_receiver"/>
</dbReference>
<evidence type="ECO:0000256" key="3">
    <source>
        <dbReference type="ARBA" id="ARBA00022448"/>
    </source>
</evidence>
<comment type="caution">
    <text evidence="17">The sequence shown here is derived from an EMBL/GenBank/DDBJ whole genome shotgun (WGS) entry which is preliminary data.</text>
</comment>
<keyword evidence="10" id="KW-0010">Activator</keyword>
<protein>
    <recommendedName>
        <fullName evidence="2">Phosphate regulon transcriptional regulatory protein PhoB</fullName>
    </recommendedName>
</protein>
<dbReference type="Gene3D" id="3.40.50.2300">
    <property type="match status" value="1"/>
</dbReference>
<dbReference type="FunFam" id="1.10.10.10:FF:000011">
    <property type="entry name" value="Phosphate regulon transcriptional regulator PhoB"/>
    <property type="match status" value="1"/>
</dbReference>
<dbReference type="GO" id="GO:0006817">
    <property type="term" value="P:phosphate ion transport"/>
    <property type="evidence" value="ECO:0007669"/>
    <property type="project" value="UniProtKB-KW"/>
</dbReference>
<dbReference type="PANTHER" id="PTHR48111:SF40">
    <property type="entry name" value="PHOSPHATE REGULON TRANSCRIPTIONAL REGULATORY PROTEIN PHOB"/>
    <property type="match status" value="1"/>
</dbReference>
<dbReference type="InterPro" id="IPR001867">
    <property type="entry name" value="OmpR/PhoB-type_DNA-bd"/>
</dbReference>
<dbReference type="NCBIfam" id="TIGR02154">
    <property type="entry name" value="PhoB"/>
    <property type="match status" value="1"/>
</dbReference>
<feature type="DNA-binding region" description="OmpR/PhoB-type" evidence="14">
    <location>
        <begin position="130"/>
        <end position="228"/>
    </location>
</feature>
<dbReference type="PANTHER" id="PTHR48111">
    <property type="entry name" value="REGULATOR OF RPOS"/>
    <property type="match status" value="1"/>
</dbReference>
<keyword evidence="3" id="KW-0813">Transport</keyword>
<dbReference type="EMBL" id="AKKU01000015">
    <property type="protein sequence ID" value="EIW88768.1"/>
    <property type="molecule type" value="Genomic_DNA"/>
</dbReference>
<feature type="modified residue" description="4-aspartylphosphate" evidence="13">
    <location>
        <position position="54"/>
    </location>
</feature>
<dbReference type="GO" id="GO:0005829">
    <property type="term" value="C:cytosol"/>
    <property type="evidence" value="ECO:0007669"/>
    <property type="project" value="TreeGrafter"/>
</dbReference>
<dbReference type="GO" id="GO:0000976">
    <property type="term" value="F:transcription cis-regulatory region binding"/>
    <property type="evidence" value="ECO:0007669"/>
    <property type="project" value="TreeGrafter"/>
</dbReference>
<evidence type="ECO:0000256" key="1">
    <source>
        <dbReference type="ARBA" id="ARBA00004496"/>
    </source>
</evidence>
<feature type="domain" description="OmpR/PhoB-type" evidence="16">
    <location>
        <begin position="130"/>
        <end position="228"/>
    </location>
</feature>
<dbReference type="InterPro" id="IPR039420">
    <property type="entry name" value="WalR-like"/>
</dbReference>
<dbReference type="InterPro" id="IPR011879">
    <property type="entry name" value="Sig_transdc_resp-reg_PhoB"/>
</dbReference>
<organism evidence="17 18">
    <name type="scientific">Alishewanella agri BL06</name>
    <dbReference type="NCBI Taxonomy" id="1195246"/>
    <lineage>
        <taxon>Bacteria</taxon>
        <taxon>Pseudomonadati</taxon>
        <taxon>Pseudomonadota</taxon>
        <taxon>Gammaproteobacteria</taxon>
        <taxon>Alteromonadales</taxon>
        <taxon>Alteromonadaceae</taxon>
        <taxon>Alishewanella</taxon>
    </lineage>
</organism>
<dbReference type="PATRIC" id="fig|1195246.3.peg.1627"/>
<dbReference type="InterPro" id="IPR036388">
    <property type="entry name" value="WH-like_DNA-bd_sf"/>
</dbReference>
<evidence type="ECO:0000259" key="15">
    <source>
        <dbReference type="PROSITE" id="PS50110"/>
    </source>
</evidence>
<evidence type="ECO:0000313" key="18">
    <source>
        <dbReference type="Proteomes" id="UP000035062"/>
    </source>
</evidence>
<dbReference type="Gene3D" id="6.10.250.690">
    <property type="match status" value="1"/>
</dbReference>
<dbReference type="SUPFAM" id="SSF46894">
    <property type="entry name" value="C-terminal effector domain of the bipartite response regulators"/>
    <property type="match status" value="1"/>
</dbReference>
<keyword evidence="11" id="KW-0804">Transcription</keyword>
<evidence type="ECO:0000256" key="12">
    <source>
        <dbReference type="ARBA" id="ARBA00024735"/>
    </source>
</evidence>
<dbReference type="GO" id="GO:0006355">
    <property type="term" value="P:regulation of DNA-templated transcription"/>
    <property type="evidence" value="ECO:0007669"/>
    <property type="project" value="InterPro"/>
</dbReference>
<evidence type="ECO:0000256" key="6">
    <source>
        <dbReference type="ARBA" id="ARBA00022592"/>
    </source>
</evidence>
<evidence type="ECO:0000259" key="16">
    <source>
        <dbReference type="PROSITE" id="PS51755"/>
    </source>
</evidence>
<dbReference type="Pfam" id="PF00486">
    <property type="entry name" value="Trans_reg_C"/>
    <property type="match status" value="1"/>
</dbReference>
<accession>I8U9Z0</accession>
<keyword evidence="8" id="KW-0805">Transcription regulation</keyword>
<keyword evidence="4" id="KW-0963">Cytoplasm</keyword>